<dbReference type="InterPro" id="IPR036068">
    <property type="entry name" value="Nicotinate_pribotase-like_C"/>
</dbReference>
<evidence type="ECO:0000313" key="15">
    <source>
        <dbReference type="EMBL" id="PFH04314.1"/>
    </source>
</evidence>
<dbReference type="EMBL" id="PDBW01000001">
    <property type="protein sequence ID" value="PFH04314.1"/>
    <property type="molecule type" value="Genomic_DNA"/>
</dbReference>
<dbReference type="FunFam" id="3.90.1170.20:FF:000001">
    <property type="entry name" value="Nicotinate-nucleotide diphosphorylase (Carboxylating)"/>
    <property type="match status" value="1"/>
</dbReference>
<dbReference type="NCBIfam" id="TIGR00078">
    <property type="entry name" value="nadC"/>
    <property type="match status" value="1"/>
</dbReference>
<dbReference type="PIRSF" id="PIRSF006250">
    <property type="entry name" value="NadC_ModD"/>
    <property type="match status" value="1"/>
</dbReference>
<dbReference type="SUPFAM" id="SSF54675">
    <property type="entry name" value="Nicotinate/Quinolinate PRTase N-terminal domain-like"/>
    <property type="match status" value="1"/>
</dbReference>
<organism evidence="15 16">
    <name type="scientific">Acetivibrio thermocellus AD2</name>
    <dbReference type="NCBI Taxonomy" id="1138384"/>
    <lineage>
        <taxon>Bacteria</taxon>
        <taxon>Bacillati</taxon>
        <taxon>Bacillota</taxon>
        <taxon>Clostridia</taxon>
        <taxon>Eubacteriales</taxon>
        <taxon>Oscillospiraceae</taxon>
        <taxon>Acetivibrio</taxon>
    </lineage>
</organism>
<evidence type="ECO:0000256" key="2">
    <source>
        <dbReference type="ARBA" id="ARBA00004893"/>
    </source>
</evidence>
<dbReference type="GO" id="GO:0004514">
    <property type="term" value="F:nicotinate-nucleotide diphosphorylase (carboxylating) activity"/>
    <property type="evidence" value="ECO:0007669"/>
    <property type="project" value="UniProtKB-EC"/>
</dbReference>
<evidence type="ECO:0000256" key="1">
    <source>
        <dbReference type="ARBA" id="ARBA00003237"/>
    </source>
</evidence>
<proteinExistence type="inferred from homology"/>
<dbReference type="Pfam" id="PF02749">
    <property type="entry name" value="QRPTase_N"/>
    <property type="match status" value="1"/>
</dbReference>
<evidence type="ECO:0000256" key="5">
    <source>
        <dbReference type="ARBA" id="ARBA00011944"/>
    </source>
</evidence>
<dbReference type="Gene3D" id="3.90.1170.20">
    <property type="entry name" value="Quinolinate phosphoribosyl transferase, N-terminal domain"/>
    <property type="match status" value="1"/>
</dbReference>
<comment type="similarity">
    <text evidence="3 12">Belongs to the NadC/ModD family.</text>
</comment>
<dbReference type="AlphaFoldDB" id="A0AB36TKA5"/>
<feature type="domain" description="Quinolinate phosphoribosyl transferase N-terminal" evidence="14">
    <location>
        <begin position="23"/>
        <end position="108"/>
    </location>
</feature>
<dbReference type="InterPro" id="IPR037128">
    <property type="entry name" value="Quinolinate_PRibosylTase_N_sf"/>
</dbReference>
<evidence type="ECO:0000256" key="7">
    <source>
        <dbReference type="ARBA" id="ARBA00022676"/>
    </source>
</evidence>
<dbReference type="Gene3D" id="3.20.20.70">
    <property type="entry name" value="Aldolase class I"/>
    <property type="match status" value="1"/>
</dbReference>
<evidence type="ECO:0000256" key="9">
    <source>
        <dbReference type="ARBA" id="ARBA00033102"/>
    </source>
</evidence>
<dbReference type="GO" id="GO:0034213">
    <property type="term" value="P:quinolinate catabolic process"/>
    <property type="evidence" value="ECO:0007669"/>
    <property type="project" value="TreeGrafter"/>
</dbReference>
<evidence type="ECO:0000256" key="3">
    <source>
        <dbReference type="ARBA" id="ARBA00009400"/>
    </source>
</evidence>
<evidence type="ECO:0000256" key="10">
    <source>
        <dbReference type="ARBA" id="ARBA00047445"/>
    </source>
</evidence>
<dbReference type="PANTHER" id="PTHR32179">
    <property type="entry name" value="NICOTINATE-NUCLEOTIDE PYROPHOSPHORYLASE [CARBOXYLATING]"/>
    <property type="match status" value="1"/>
</dbReference>
<dbReference type="RefSeq" id="WP_003513372.1">
    <property type="nucleotide sequence ID" value="NZ_CP013828.1"/>
</dbReference>
<dbReference type="Pfam" id="PF01729">
    <property type="entry name" value="QRPTase_C"/>
    <property type="match status" value="1"/>
</dbReference>
<dbReference type="EC" id="2.4.2.19" evidence="5"/>
<keyword evidence="7 12" id="KW-0328">Glycosyltransferase</keyword>
<gene>
    <name evidence="15" type="ORF">M972_113144</name>
</gene>
<dbReference type="PANTHER" id="PTHR32179:SF3">
    <property type="entry name" value="NICOTINATE-NUCLEOTIDE PYROPHOSPHORYLASE [CARBOXYLATING]"/>
    <property type="match status" value="1"/>
</dbReference>
<dbReference type="InterPro" id="IPR022412">
    <property type="entry name" value="Quinolinate_PRibosylTrfase_N"/>
</dbReference>
<dbReference type="SUPFAM" id="SSF51690">
    <property type="entry name" value="Nicotinate/Quinolinate PRTase C-terminal domain-like"/>
    <property type="match status" value="1"/>
</dbReference>
<dbReference type="GO" id="GO:0005737">
    <property type="term" value="C:cytoplasm"/>
    <property type="evidence" value="ECO:0007669"/>
    <property type="project" value="TreeGrafter"/>
</dbReference>
<evidence type="ECO:0000259" key="14">
    <source>
        <dbReference type="Pfam" id="PF02749"/>
    </source>
</evidence>
<comment type="pathway">
    <text evidence="2">Cofactor biosynthesis; NAD(+) biosynthesis; nicotinate D-ribonucleotide from quinolinate: step 1/1.</text>
</comment>
<feature type="domain" description="Quinolinate phosphoribosyl transferase C-terminal" evidence="13">
    <location>
        <begin position="110"/>
        <end position="275"/>
    </location>
</feature>
<comment type="catalytic activity">
    <reaction evidence="10">
        <text>nicotinate beta-D-ribonucleotide + CO2 + diphosphate = quinolinate + 5-phospho-alpha-D-ribose 1-diphosphate + 2 H(+)</text>
        <dbReference type="Rhea" id="RHEA:12733"/>
        <dbReference type="ChEBI" id="CHEBI:15378"/>
        <dbReference type="ChEBI" id="CHEBI:16526"/>
        <dbReference type="ChEBI" id="CHEBI:29959"/>
        <dbReference type="ChEBI" id="CHEBI:33019"/>
        <dbReference type="ChEBI" id="CHEBI:57502"/>
        <dbReference type="ChEBI" id="CHEBI:58017"/>
        <dbReference type="EC" id="2.4.2.19"/>
    </reaction>
</comment>
<reference evidence="15 16" key="1">
    <citation type="submission" date="2017-09" db="EMBL/GenBank/DDBJ databases">
        <title>Evaluation of Pacific Biosciences Sequencing Technology to Finishing C. thermocellum Genome Sequences.</title>
        <authorList>
            <person name="Brown S."/>
        </authorList>
    </citation>
    <scope>NUCLEOTIDE SEQUENCE [LARGE SCALE GENOMIC DNA]</scope>
    <source>
        <strain evidence="15 16">AD2</strain>
    </source>
</reference>
<keyword evidence="8 12" id="KW-0808">Transferase</keyword>
<comment type="subunit">
    <text evidence="4">Hexamer formed by 3 homodimers.</text>
</comment>
<accession>A0AB36TKA5</accession>
<evidence type="ECO:0000256" key="12">
    <source>
        <dbReference type="PIRNR" id="PIRNR006250"/>
    </source>
</evidence>
<sequence>MQYISDIDRIIINALREDIPSGDITTDNIIDETSQSEAVLISKDEGVIAGLDVAKKVFLMLDDQVVFEKMVEDGQTVKRGDIIAKIKGNTRALLKGERTALNLLQRLSGIATKTRQLADKIKDLPAKLVDTRKTTPGLRVLEKYAVRVGGGYNHRFCLSDGVLIKDNHIKAAGGIKQAVQLVREKIPHTMKIEVETETIEQVLEALEAKADIIMLDNMSLDEMKKAVKIIDGRAVTEASGNVNADTIYDIACTGVDIISVGGLTHSVKAFDISMKFS</sequence>
<dbReference type="GeneID" id="35804559"/>
<evidence type="ECO:0000256" key="11">
    <source>
        <dbReference type="ARBA" id="ARBA00069173"/>
    </source>
</evidence>
<dbReference type="GO" id="GO:0009435">
    <property type="term" value="P:NAD+ biosynthetic process"/>
    <property type="evidence" value="ECO:0007669"/>
    <property type="project" value="InterPro"/>
</dbReference>
<comment type="function">
    <text evidence="1">Involved in the catabolism of quinolinic acid (QA).</text>
</comment>
<dbReference type="InterPro" id="IPR004393">
    <property type="entry name" value="NadC"/>
</dbReference>
<evidence type="ECO:0000313" key="16">
    <source>
        <dbReference type="Proteomes" id="UP000223596"/>
    </source>
</evidence>
<dbReference type="FunFam" id="3.20.20.70:FF:000030">
    <property type="entry name" value="Nicotinate-nucleotide pyrophosphorylase, carboxylating"/>
    <property type="match status" value="1"/>
</dbReference>
<evidence type="ECO:0000256" key="8">
    <source>
        <dbReference type="ARBA" id="ARBA00022679"/>
    </source>
</evidence>
<evidence type="ECO:0000256" key="4">
    <source>
        <dbReference type="ARBA" id="ARBA00011218"/>
    </source>
</evidence>
<comment type="caution">
    <text evidence="15">The sequence shown here is derived from an EMBL/GenBank/DDBJ whole genome shotgun (WGS) entry which is preliminary data.</text>
</comment>
<dbReference type="InterPro" id="IPR013785">
    <property type="entry name" value="Aldolase_TIM"/>
</dbReference>
<dbReference type="CDD" id="cd01572">
    <property type="entry name" value="QPRTase"/>
    <property type="match status" value="1"/>
</dbReference>
<evidence type="ECO:0000259" key="13">
    <source>
        <dbReference type="Pfam" id="PF01729"/>
    </source>
</evidence>
<protein>
    <recommendedName>
        <fullName evidence="11">Probable nicotinate-nucleotide pyrophosphorylase [carboxylating]</fullName>
        <ecNumber evidence="5">2.4.2.19</ecNumber>
    </recommendedName>
    <alternativeName>
        <fullName evidence="9">Quinolinate phosphoribosyltransferase [decarboxylating]</fullName>
    </alternativeName>
</protein>
<evidence type="ECO:0000256" key="6">
    <source>
        <dbReference type="ARBA" id="ARBA00022642"/>
    </source>
</evidence>
<dbReference type="Proteomes" id="UP000223596">
    <property type="component" value="Unassembled WGS sequence"/>
</dbReference>
<name>A0AB36TKA5_ACETH</name>
<dbReference type="InterPro" id="IPR002638">
    <property type="entry name" value="Quinolinate_PRibosylTrfase_C"/>
</dbReference>
<dbReference type="InterPro" id="IPR027277">
    <property type="entry name" value="NadC/ModD"/>
</dbReference>
<keyword evidence="6" id="KW-0662">Pyridine nucleotide biosynthesis</keyword>